<protein>
    <recommendedName>
        <fullName evidence="5">MFS transporter</fullName>
    </recommendedName>
</protein>
<feature type="region of interest" description="Disordered" evidence="1">
    <location>
        <begin position="66"/>
        <end position="131"/>
    </location>
</feature>
<dbReference type="RefSeq" id="WP_203820808.1">
    <property type="nucleotide sequence ID" value="NZ_BAAABP010000040.1"/>
</dbReference>
<feature type="transmembrane region" description="Helical" evidence="2">
    <location>
        <begin position="20"/>
        <end position="41"/>
    </location>
</feature>
<keyword evidence="2" id="KW-0472">Membrane</keyword>
<keyword evidence="2" id="KW-1133">Transmembrane helix</keyword>
<keyword evidence="4" id="KW-1185">Reference proteome</keyword>
<sequence length="131" mass="14006">MGFQFLNALFVQPVMGYDALAIGLAFLPTPLVIGPVSLLLAPRLVGRSGPRLVLFAGLSLLLRYPPSEDTQLDGGMHDDEPGDREPGDREPGDREPSDREPSESKPHAGAPGEGDPRNGGVPARDQIDINR</sequence>
<dbReference type="AlphaFoldDB" id="A0A919J6T9"/>
<name>A0A919J6T9_9ACTN</name>
<accession>A0A919J6T9</accession>
<evidence type="ECO:0000256" key="2">
    <source>
        <dbReference type="SAM" id="Phobius"/>
    </source>
</evidence>
<keyword evidence="2" id="KW-0812">Transmembrane</keyword>
<reference evidence="3" key="1">
    <citation type="submission" date="2021-01" db="EMBL/GenBank/DDBJ databases">
        <title>Whole genome shotgun sequence of Actinoplanes ferrugineus NBRC 15555.</title>
        <authorList>
            <person name="Komaki H."/>
            <person name="Tamura T."/>
        </authorList>
    </citation>
    <scope>NUCLEOTIDE SEQUENCE</scope>
    <source>
        <strain evidence="3">NBRC 15555</strain>
    </source>
</reference>
<evidence type="ECO:0000313" key="3">
    <source>
        <dbReference type="EMBL" id="GIE14392.1"/>
    </source>
</evidence>
<evidence type="ECO:0000256" key="1">
    <source>
        <dbReference type="SAM" id="MobiDB-lite"/>
    </source>
</evidence>
<proteinExistence type="predicted"/>
<dbReference type="EMBL" id="BOMM01000055">
    <property type="protein sequence ID" value="GIE14392.1"/>
    <property type="molecule type" value="Genomic_DNA"/>
</dbReference>
<evidence type="ECO:0008006" key="5">
    <source>
        <dbReference type="Google" id="ProtNLM"/>
    </source>
</evidence>
<gene>
    <name evidence="3" type="ORF">Afe05nite_62320</name>
</gene>
<evidence type="ECO:0000313" key="4">
    <source>
        <dbReference type="Proteomes" id="UP000598174"/>
    </source>
</evidence>
<organism evidence="3 4">
    <name type="scientific">Paractinoplanes ferrugineus</name>
    <dbReference type="NCBI Taxonomy" id="113564"/>
    <lineage>
        <taxon>Bacteria</taxon>
        <taxon>Bacillati</taxon>
        <taxon>Actinomycetota</taxon>
        <taxon>Actinomycetes</taxon>
        <taxon>Micromonosporales</taxon>
        <taxon>Micromonosporaceae</taxon>
        <taxon>Paractinoplanes</taxon>
    </lineage>
</organism>
<comment type="caution">
    <text evidence="3">The sequence shown here is derived from an EMBL/GenBank/DDBJ whole genome shotgun (WGS) entry which is preliminary data.</text>
</comment>
<feature type="compositionally biased region" description="Basic and acidic residues" evidence="1">
    <location>
        <begin position="75"/>
        <end position="106"/>
    </location>
</feature>
<dbReference type="Proteomes" id="UP000598174">
    <property type="component" value="Unassembled WGS sequence"/>
</dbReference>